<proteinExistence type="predicted"/>
<protein>
    <submittedName>
        <fullName evidence="1">Uncharacterized protein</fullName>
    </submittedName>
</protein>
<accession>A0ACC1CVI9</accession>
<evidence type="ECO:0000313" key="1">
    <source>
        <dbReference type="EMBL" id="KAJ0175673.1"/>
    </source>
</evidence>
<evidence type="ECO:0000313" key="2">
    <source>
        <dbReference type="Proteomes" id="UP000824533"/>
    </source>
</evidence>
<name>A0ACC1CVI9_9NEOP</name>
<keyword evidence="2" id="KW-1185">Reference proteome</keyword>
<reference evidence="1 2" key="1">
    <citation type="journal article" date="2021" name="Front. Genet.">
        <title>Chromosome-Level Genome Assembly Reveals Significant Gene Expansion in the Toll and IMD Signaling Pathways of Dendrolimus kikuchii.</title>
        <authorList>
            <person name="Zhou J."/>
            <person name="Wu P."/>
            <person name="Xiong Z."/>
            <person name="Liu N."/>
            <person name="Zhao N."/>
            <person name="Ji M."/>
            <person name="Qiu Y."/>
            <person name="Yang B."/>
        </authorList>
    </citation>
    <scope>NUCLEOTIDE SEQUENCE [LARGE SCALE GENOMIC DNA]</scope>
    <source>
        <strain evidence="1">Ann1</strain>
    </source>
</reference>
<sequence>MAPGTEEQSVVAESDCSNNPGRRLFVADCKANVRYLIDTGSDMCCYPRQLLKGCHN</sequence>
<dbReference type="EMBL" id="CM034401">
    <property type="protein sequence ID" value="KAJ0175673.1"/>
    <property type="molecule type" value="Genomic_DNA"/>
</dbReference>
<organism evidence="1 2">
    <name type="scientific">Dendrolimus kikuchii</name>
    <dbReference type="NCBI Taxonomy" id="765133"/>
    <lineage>
        <taxon>Eukaryota</taxon>
        <taxon>Metazoa</taxon>
        <taxon>Ecdysozoa</taxon>
        <taxon>Arthropoda</taxon>
        <taxon>Hexapoda</taxon>
        <taxon>Insecta</taxon>
        <taxon>Pterygota</taxon>
        <taxon>Neoptera</taxon>
        <taxon>Endopterygota</taxon>
        <taxon>Lepidoptera</taxon>
        <taxon>Glossata</taxon>
        <taxon>Ditrysia</taxon>
        <taxon>Bombycoidea</taxon>
        <taxon>Lasiocampidae</taxon>
        <taxon>Dendrolimus</taxon>
    </lineage>
</organism>
<comment type="caution">
    <text evidence="1">The sequence shown here is derived from an EMBL/GenBank/DDBJ whole genome shotgun (WGS) entry which is preliminary data.</text>
</comment>
<dbReference type="Proteomes" id="UP000824533">
    <property type="component" value="Linkage Group LG15"/>
</dbReference>
<gene>
    <name evidence="1" type="ORF">K1T71_008832</name>
</gene>